<evidence type="ECO:0000313" key="3">
    <source>
        <dbReference type="Proteomes" id="UP000215483"/>
    </source>
</evidence>
<feature type="compositionally biased region" description="Pro residues" evidence="1">
    <location>
        <begin position="123"/>
        <end position="136"/>
    </location>
</feature>
<protein>
    <submittedName>
        <fullName evidence="2">Uncharacterized protein</fullName>
    </submittedName>
</protein>
<dbReference type="RefSeq" id="WP_094218523.1">
    <property type="nucleotide sequence ID" value="NZ_MCGQ01000019.1"/>
</dbReference>
<evidence type="ECO:0000256" key="1">
    <source>
        <dbReference type="SAM" id="MobiDB-lite"/>
    </source>
</evidence>
<dbReference type="Proteomes" id="UP000215483">
    <property type="component" value="Unassembled WGS sequence"/>
</dbReference>
<accession>A0A233SCU2</accession>
<dbReference type="EMBL" id="MCGQ01000019">
    <property type="protein sequence ID" value="OXY93470.1"/>
    <property type="molecule type" value="Genomic_DNA"/>
</dbReference>
<comment type="caution">
    <text evidence="2">The sequence shown here is derived from an EMBL/GenBank/DDBJ whole genome shotgun (WGS) entry which is preliminary data.</text>
</comment>
<keyword evidence="3" id="KW-1185">Reference proteome</keyword>
<reference evidence="2 3" key="1">
    <citation type="submission" date="2016-07" db="EMBL/GenBank/DDBJ databases">
        <title>Draft genome of Streptomyces diastatochromogenes.</title>
        <authorList>
            <person name="Podduturi R."/>
            <person name="Lukassen M.B."/>
            <person name="Clausen N."/>
            <person name="Nielsen J.L."/>
            <person name="Jorgensen N.O."/>
        </authorList>
    </citation>
    <scope>NUCLEOTIDE SEQUENCE [LARGE SCALE GENOMIC DNA]</scope>
    <source>
        <strain evidence="2 3">DSM 40608</strain>
    </source>
</reference>
<sequence length="149" mass="16452">MDPGTHFAFGTHPQHGFVAAFTATMPAHLAHWFLTREQFEPVPERPGLFRLTQPDRDGPRRTRQAVHDLRAQGYAVHADVGLDPDAPATAPRPFRPRALSDRRTRLAQAASVRSPQHRTAPTTSPPAARPIPPKPAFAPTVHLSAERSR</sequence>
<dbReference type="OrthoDB" id="4191487at2"/>
<gene>
    <name evidence="2" type="ORF">BEK98_22445</name>
</gene>
<dbReference type="AlphaFoldDB" id="A0A233SCU2"/>
<organism evidence="2 3">
    <name type="scientific">Streptomyces diastatochromogenes</name>
    <dbReference type="NCBI Taxonomy" id="42236"/>
    <lineage>
        <taxon>Bacteria</taxon>
        <taxon>Bacillati</taxon>
        <taxon>Actinomycetota</taxon>
        <taxon>Actinomycetes</taxon>
        <taxon>Kitasatosporales</taxon>
        <taxon>Streptomycetaceae</taxon>
        <taxon>Streptomyces</taxon>
    </lineage>
</organism>
<proteinExistence type="predicted"/>
<feature type="region of interest" description="Disordered" evidence="1">
    <location>
        <begin position="80"/>
        <end position="149"/>
    </location>
</feature>
<evidence type="ECO:0000313" key="2">
    <source>
        <dbReference type="EMBL" id="OXY93470.1"/>
    </source>
</evidence>
<name>A0A233SCU2_STRDA</name>